<dbReference type="Proteomes" id="UP000051311">
    <property type="component" value="Unassembled WGS sequence"/>
</dbReference>
<keyword evidence="1" id="KW-0812">Transmembrane</keyword>
<proteinExistence type="predicted"/>
<evidence type="ECO:0000313" key="2">
    <source>
        <dbReference type="EMBL" id="KRL19738.1"/>
    </source>
</evidence>
<feature type="transmembrane region" description="Helical" evidence="1">
    <location>
        <begin position="9"/>
        <end position="28"/>
    </location>
</feature>
<reference evidence="2 3" key="1">
    <citation type="journal article" date="2015" name="Genome Announc.">
        <title>Expanding the biotechnology potential of lactobacilli through comparative genomics of 213 strains and associated genera.</title>
        <authorList>
            <person name="Sun Z."/>
            <person name="Harris H.M."/>
            <person name="McCann A."/>
            <person name="Guo C."/>
            <person name="Argimon S."/>
            <person name="Zhang W."/>
            <person name="Yang X."/>
            <person name="Jeffery I.B."/>
            <person name="Cooney J.C."/>
            <person name="Kagawa T.F."/>
            <person name="Liu W."/>
            <person name="Song Y."/>
            <person name="Salvetti E."/>
            <person name="Wrobel A."/>
            <person name="Rasinkangas P."/>
            <person name="Parkhill J."/>
            <person name="Rea M.C."/>
            <person name="O'Sullivan O."/>
            <person name="Ritari J."/>
            <person name="Douillard F.P."/>
            <person name="Paul Ross R."/>
            <person name="Yang R."/>
            <person name="Briner A.E."/>
            <person name="Felis G.E."/>
            <person name="de Vos W.M."/>
            <person name="Barrangou R."/>
            <person name="Klaenhammer T.R."/>
            <person name="Caufield P.W."/>
            <person name="Cui Y."/>
            <person name="Zhang H."/>
            <person name="O'Toole P.W."/>
        </authorList>
    </citation>
    <scope>NUCLEOTIDE SEQUENCE [LARGE SCALE GENOMIC DNA]</scope>
    <source>
        <strain evidence="2 3">DSM 10532</strain>
    </source>
</reference>
<evidence type="ECO:0000313" key="3">
    <source>
        <dbReference type="Proteomes" id="UP000051311"/>
    </source>
</evidence>
<dbReference type="AlphaFoldDB" id="A0A0R1NQP8"/>
<evidence type="ECO:0000256" key="1">
    <source>
        <dbReference type="SAM" id="Phobius"/>
    </source>
</evidence>
<dbReference type="RefSeq" id="WP_025005888.1">
    <property type="nucleotide sequence ID" value="NZ_AZEL01000079.1"/>
</dbReference>
<protein>
    <submittedName>
        <fullName evidence="2">Uncharacterized protein</fullName>
    </submittedName>
</protein>
<dbReference type="PATRIC" id="fig|1423748.3.peg.444"/>
<dbReference type="EMBL" id="AZEL01000079">
    <property type="protein sequence ID" value="KRL19738.1"/>
    <property type="molecule type" value="Genomic_DNA"/>
</dbReference>
<dbReference type="eggNOG" id="ENOG5030ATN">
    <property type="taxonomic scope" value="Bacteria"/>
</dbReference>
<gene>
    <name evidence="2" type="ORF">FC37_GL000419</name>
</gene>
<sequence>MLPDKKRQIMNIIGMLLLLLVLVLANIGQGTWSWQRITLLTIVAIMLIISAVIKIKRILRE</sequence>
<keyword evidence="1" id="KW-1133">Transmembrane helix</keyword>
<organism evidence="2 3">
    <name type="scientific">Lactobacillus gallinarum DSM 10532 = JCM 2011</name>
    <dbReference type="NCBI Taxonomy" id="1423748"/>
    <lineage>
        <taxon>Bacteria</taxon>
        <taxon>Bacillati</taxon>
        <taxon>Bacillota</taxon>
        <taxon>Bacilli</taxon>
        <taxon>Lactobacillales</taxon>
        <taxon>Lactobacillaceae</taxon>
        <taxon>Lactobacillus</taxon>
    </lineage>
</organism>
<comment type="caution">
    <text evidence="2">The sequence shown here is derived from an EMBL/GenBank/DDBJ whole genome shotgun (WGS) entry which is preliminary data.</text>
</comment>
<feature type="transmembrane region" description="Helical" evidence="1">
    <location>
        <begin position="34"/>
        <end position="53"/>
    </location>
</feature>
<accession>A0A0R1NQP8</accession>
<keyword evidence="1" id="KW-0472">Membrane</keyword>
<name>A0A0R1NQP8_9LACO</name>